<dbReference type="Gene3D" id="3.40.190.150">
    <property type="entry name" value="Bordetella uptake gene, domain 1"/>
    <property type="match status" value="1"/>
</dbReference>
<dbReference type="InterPro" id="IPR005064">
    <property type="entry name" value="BUG"/>
</dbReference>
<dbReference type="EMBL" id="CAHPQX010000209">
    <property type="protein sequence ID" value="CAB5614914.1"/>
    <property type="molecule type" value="Genomic_DNA"/>
</dbReference>
<gene>
    <name evidence="2" type="ORF">GHA_05962</name>
</gene>
<dbReference type="Proteomes" id="UP000834503">
    <property type="component" value="Unassembled WGS sequence"/>
</dbReference>
<dbReference type="Pfam" id="PF03401">
    <property type="entry name" value="TctC"/>
    <property type="match status" value="1"/>
</dbReference>
<dbReference type="PANTHER" id="PTHR42928">
    <property type="entry name" value="TRICARBOXYLATE-BINDING PROTEIN"/>
    <property type="match status" value="1"/>
</dbReference>
<proteinExistence type="inferred from homology"/>
<accession>A0A9N8CUZ6</accession>
<evidence type="ECO:0000313" key="3">
    <source>
        <dbReference type="Proteomes" id="UP000834503"/>
    </source>
</evidence>
<dbReference type="InterPro" id="IPR042100">
    <property type="entry name" value="Bug_dom1"/>
</dbReference>
<evidence type="ECO:0000313" key="2">
    <source>
        <dbReference type="EMBL" id="CAB5614914.1"/>
    </source>
</evidence>
<evidence type="ECO:0000256" key="1">
    <source>
        <dbReference type="ARBA" id="ARBA00006987"/>
    </source>
</evidence>
<comment type="similarity">
    <text evidence="1">Belongs to the UPF0065 (bug) family.</text>
</comment>
<sequence>MAPDIPTLKESGLNLSGMGWNTLFAPQSMAPAAAERLSQMVQEIMNEPETREKFEANRLIPVSSSSTQTAAMLKAYRAQWAPVVQGSGFKP</sequence>
<reference evidence="2" key="1">
    <citation type="submission" date="2020-05" db="EMBL/GenBank/DDBJ databases">
        <authorList>
            <person name="Delgado-Blas J."/>
        </authorList>
    </citation>
    <scope>NUCLEOTIDE SEQUENCE</scope>
    <source>
        <strain evidence="2">BB1459</strain>
    </source>
</reference>
<name>A0A9N8CUZ6_9ENTR</name>
<keyword evidence="2" id="KW-0675">Receptor</keyword>
<dbReference type="AlphaFoldDB" id="A0A9N8CUZ6"/>
<comment type="caution">
    <text evidence="2">The sequence shown here is derived from an EMBL/GenBank/DDBJ whole genome shotgun (WGS) entry which is preliminary data.</text>
</comment>
<dbReference type="PANTHER" id="PTHR42928:SF5">
    <property type="entry name" value="BLR1237 PROTEIN"/>
    <property type="match status" value="1"/>
</dbReference>
<organism evidence="2 3">
    <name type="scientific">Citrobacter werkmanii</name>
    <dbReference type="NCBI Taxonomy" id="67827"/>
    <lineage>
        <taxon>Bacteria</taxon>
        <taxon>Pseudomonadati</taxon>
        <taxon>Pseudomonadota</taxon>
        <taxon>Gammaproteobacteria</taxon>
        <taxon>Enterobacterales</taxon>
        <taxon>Enterobacteriaceae</taxon>
        <taxon>Citrobacter</taxon>
        <taxon>Citrobacter freundii complex</taxon>
    </lineage>
</organism>
<protein>
    <submittedName>
        <fullName evidence="2">Tripartite tricarboxylate transporter family receptor</fullName>
    </submittedName>
</protein>